<dbReference type="Proteomes" id="UP000703674">
    <property type="component" value="Unassembled WGS sequence"/>
</dbReference>
<accession>A0ABX1D5L0</accession>
<keyword evidence="3" id="KW-1185">Reference proteome</keyword>
<name>A0ABX1D5L0_9FLAO</name>
<evidence type="ECO:0008006" key="4">
    <source>
        <dbReference type="Google" id="ProtNLM"/>
    </source>
</evidence>
<evidence type="ECO:0000313" key="3">
    <source>
        <dbReference type="Proteomes" id="UP000703674"/>
    </source>
</evidence>
<keyword evidence="1" id="KW-0472">Membrane</keyword>
<protein>
    <recommendedName>
        <fullName evidence="4">ABC transporter permease</fullName>
    </recommendedName>
</protein>
<organism evidence="2 3">
    <name type="scientific">Salinimicrobium oceani</name>
    <dbReference type="NCBI Taxonomy" id="2722702"/>
    <lineage>
        <taxon>Bacteria</taxon>
        <taxon>Pseudomonadati</taxon>
        <taxon>Bacteroidota</taxon>
        <taxon>Flavobacteriia</taxon>
        <taxon>Flavobacteriales</taxon>
        <taxon>Flavobacteriaceae</taxon>
        <taxon>Salinimicrobium</taxon>
    </lineage>
</organism>
<dbReference type="EMBL" id="JAAVJR010001443">
    <property type="protein sequence ID" value="NJW55699.1"/>
    <property type="molecule type" value="Genomic_DNA"/>
</dbReference>
<keyword evidence="1" id="KW-0812">Transmembrane</keyword>
<feature type="transmembrane region" description="Helical" evidence="1">
    <location>
        <begin position="13"/>
        <end position="33"/>
    </location>
</feature>
<keyword evidence="1" id="KW-1133">Transmembrane helix</keyword>
<feature type="non-terminal residue" evidence="2">
    <location>
        <position position="1"/>
    </location>
</feature>
<sequence>GIYLSLANILPQAWLLFVVVLLYSASFALFGWLKVLGARMAKGTVVGSR</sequence>
<evidence type="ECO:0000256" key="1">
    <source>
        <dbReference type="SAM" id="Phobius"/>
    </source>
</evidence>
<comment type="caution">
    <text evidence="2">The sequence shown here is derived from an EMBL/GenBank/DDBJ whole genome shotgun (WGS) entry which is preliminary data.</text>
</comment>
<reference evidence="2 3" key="1">
    <citation type="submission" date="2020-03" db="EMBL/GenBank/DDBJ databases">
        <title>Salinimicrobium sp. nov, isolated from SCS.</title>
        <authorList>
            <person name="Cao W.R."/>
        </authorList>
    </citation>
    <scope>NUCLEOTIDE SEQUENCE [LARGE SCALE GENOMIC DNA]</scope>
    <source>
        <strain evidence="3">J15B91</strain>
    </source>
</reference>
<proteinExistence type="predicted"/>
<evidence type="ECO:0000313" key="2">
    <source>
        <dbReference type="EMBL" id="NJW55699.1"/>
    </source>
</evidence>
<gene>
    <name evidence="2" type="ORF">HC175_22550</name>
</gene>